<proteinExistence type="predicted"/>
<feature type="compositionally biased region" description="Polar residues" evidence="1">
    <location>
        <begin position="259"/>
        <end position="273"/>
    </location>
</feature>
<dbReference type="SUPFAM" id="SSF52266">
    <property type="entry name" value="SGNH hydrolase"/>
    <property type="match status" value="1"/>
</dbReference>
<dbReference type="Gene3D" id="3.40.50.1110">
    <property type="entry name" value="SGNH hydrolase"/>
    <property type="match status" value="1"/>
</dbReference>
<feature type="region of interest" description="Disordered" evidence="1">
    <location>
        <begin position="258"/>
        <end position="293"/>
    </location>
</feature>
<dbReference type="PANTHER" id="PTHR37981:SF1">
    <property type="entry name" value="SGNH HYDROLASE-TYPE ESTERASE DOMAIN-CONTAINING PROTEIN"/>
    <property type="match status" value="1"/>
</dbReference>
<evidence type="ECO:0000313" key="3">
    <source>
        <dbReference type="Proteomes" id="UP000799537"/>
    </source>
</evidence>
<organism evidence="2 3">
    <name type="scientific">Zasmidium cellare ATCC 36951</name>
    <dbReference type="NCBI Taxonomy" id="1080233"/>
    <lineage>
        <taxon>Eukaryota</taxon>
        <taxon>Fungi</taxon>
        <taxon>Dikarya</taxon>
        <taxon>Ascomycota</taxon>
        <taxon>Pezizomycotina</taxon>
        <taxon>Dothideomycetes</taxon>
        <taxon>Dothideomycetidae</taxon>
        <taxon>Mycosphaerellales</taxon>
        <taxon>Mycosphaerellaceae</taxon>
        <taxon>Zasmidium</taxon>
    </lineage>
</organism>
<accession>A0A6A6CFV3</accession>
<dbReference type="OrthoDB" id="21678at2759"/>
<dbReference type="PANTHER" id="PTHR37981">
    <property type="entry name" value="LIPASE 2"/>
    <property type="match status" value="1"/>
</dbReference>
<keyword evidence="3" id="KW-1185">Reference proteome</keyword>
<sequence length="802" mass="87327">MSAGGNDADLVSILNLCVYSFDLSAYLYTSCDQQLSKSRSTIENVQFASKLDDLIQTTKSKLAPGGKIYYVGYAKFFDISDSSCDQVSWRIWLNIGKRQPALTQARRRTMNDLVDSMNDALRAAVSRAGEQVQFIDFDDYVGPTNGRYCQPDTDESGGNSANRQDLFFYEMRSQDFPWTEVEKEWTHDELKRRSNNLEHSSDTESVNQTLNALYGALIQAAIDGDDDIAVLDDDNANNDLEAEVAEEEQIEEQLKEASIQVSQPRAATTPQTSHQDRHDHGGHVRRSWNDTSGAERVADRSGFLASPSAVMSLHVNTRPSLVGFASGTVSSTKYRPTGANHTNLGTKWSLGSAISSSDLSNSLSGGNQNHTRLAAKDSMGTIIANRTHVLLGSQQVVSKFSIKQLLVSDGIARVFHPTQGGHALIANLILYHMAADNAKSQGIHSFPSEVVSSTGSSQPQIGGAACTTDSSDTWSQREAMISALDSFCADPHNIKGNRDTVTSETFNHDSLDYMNVSIRWSDNAVIGEHSCSAWLDVVTDGCDVPTDGKNSANLKHGGIIPYQSKVGNASLSIEPLVVRRVWDKGKAGGQQCNSISTNNYLDQATLQGNIVDYCRQSSAQPHGIGSSGSTFSQVFNEGTPSRVEIATTWPTGARNYQIFEEECRYYLSVLNNGCSLPGTNNAMNWKHGGSMSDNNGIRYSIVPTRDRTPAPSIPYGQCSSIGHIWGYSWELRGVGFAGSDFGAELQRQIRGCGVVTGWKFEYFDAPASDGTEWHAQGTLPLFISDHCFGKAIKSAGGFPSKC</sequence>
<dbReference type="InterPro" id="IPR037460">
    <property type="entry name" value="SEST-like"/>
</dbReference>
<dbReference type="GO" id="GO:0016788">
    <property type="term" value="F:hydrolase activity, acting on ester bonds"/>
    <property type="evidence" value="ECO:0007669"/>
    <property type="project" value="InterPro"/>
</dbReference>
<name>A0A6A6CFV3_ZASCE</name>
<dbReference type="GO" id="GO:0006629">
    <property type="term" value="P:lipid metabolic process"/>
    <property type="evidence" value="ECO:0007669"/>
    <property type="project" value="TreeGrafter"/>
</dbReference>
<dbReference type="AlphaFoldDB" id="A0A6A6CFV3"/>
<evidence type="ECO:0000256" key="1">
    <source>
        <dbReference type="SAM" id="MobiDB-lite"/>
    </source>
</evidence>
<evidence type="ECO:0000313" key="2">
    <source>
        <dbReference type="EMBL" id="KAF2166025.1"/>
    </source>
</evidence>
<dbReference type="Proteomes" id="UP000799537">
    <property type="component" value="Unassembled WGS sequence"/>
</dbReference>
<dbReference type="InterPro" id="IPR036514">
    <property type="entry name" value="SGNH_hydro_sf"/>
</dbReference>
<dbReference type="EMBL" id="ML993598">
    <property type="protein sequence ID" value="KAF2166025.1"/>
    <property type="molecule type" value="Genomic_DNA"/>
</dbReference>
<dbReference type="RefSeq" id="XP_033666914.1">
    <property type="nucleotide sequence ID" value="XM_033806932.1"/>
</dbReference>
<dbReference type="Pfam" id="PF18647">
    <property type="entry name" value="Fungal_lectin_2"/>
    <property type="match status" value="2"/>
</dbReference>
<reference evidence="2" key="1">
    <citation type="journal article" date="2020" name="Stud. Mycol.">
        <title>101 Dothideomycetes genomes: a test case for predicting lifestyles and emergence of pathogens.</title>
        <authorList>
            <person name="Haridas S."/>
            <person name="Albert R."/>
            <person name="Binder M."/>
            <person name="Bloem J."/>
            <person name="Labutti K."/>
            <person name="Salamov A."/>
            <person name="Andreopoulos B."/>
            <person name="Baker S."/>
            <person name="Barry K."/>
            <person name="Bills G."/>
            <person name="Bluhm B."/>
            <person name="Cannon C."/>
            <person name="Castanera R."/>
            <person name="Culley D."/>
            <person name="Daum C."/>
            <person name="Ezra D."/>
            <person name="Gonzalez J."/>
            <person name="Henrissat B."/>
            <person name="Kuo A."/>
            <person name="Liang C."/>
            <person name="Lipzen A."/>
            <person name="Lutzoni F."/>
            <person name="Magnuson J."/>
            <person name="Mondo S."/>
            <person name="Nolan M."/>
            <person name="Ohm R."/>
            <person name="Pangilinan J."/>
            <person name="Park H.-J."/>
            <person name="Ramirez L."/>
            <person name="Alfaro M."/>
            <person name="Sun H."/>
            <person name="Tritt A."/>
            <person name="Yoshinaga Y."/>
            <person name="Zwiers L.-H."/>
            <person name="Turgeon B."/>
            <person name="Goodwin S."/>
            <person name="Spatafora J."/>
            <person name="Crous P."/>
            <person name="Grigoriev I."/>
        </authorList>
    </citation>
    <scope>NUCLEOTIDE SEQUENCE</scope>
    <source>
        <strain evidence="2">ATCC 36951</strain>
    </source>
</reference>
<gene>
    <name evidence="2" type="ORF">M409DRAFT_23753</name>
</gene>
<dbReference type="GeneID" id="54560204"/>
<protein>
    <submittedName>
        <fullName evidence="2">Uncharacterized protein</fullName>
    </submittedName>
</protein>